<dbReference type="InterPro" id="IPR002347">
    <property type="entry name" value="SDR_fam"/>
</dbReference>
<dbReference type="GO" id="GO:0016616">
    <property type="term" value="F:oxidoreductase activity, acting on the CH-OH group of donors, NAD or NADP as acceptor"/>
    <property type="evidence" value="ECO:0007669"/>
    <property type="project" value="UniProtKB-ARBA"/>
</dbReference>
<proteinExistence type="inferred from homology"/>
<dbReference type="Proteomes" id="UP000272474">
    <property type="component" value="Unassembled WGS sequence"/>
</dbReference>
<protein>
    <submittedName>
        <fullName evidence="5">SDR family oxidoreductase</fullName>
    </submittedName>
</protein>
<reference evidence="5 6" key="1">
    <citation type="journal article" date="2014" name="Int. J. Syst. Evol. Microbiol.">
        <title>Streptomyces hoynatensis sp. nov., isolated from deep marine sediment.</title>
        <authorList>
            <person name="Veyisoglu A."/>
            <person name="Sahin N."/>
        </authorList>
    </citation>
    <scope>NUCLEOTIDE SEQUENCE [LARGE SCALE GENOMIC DNA]</scope>
    <source>
        <strain evidence="5 6">KCTC 29097</strain>
    </source>
</reference>
<accession>A0A3A9YUK5</accession>
<dbReference type="RefSeq" id="WP_120681775.1">
    <property type="nucleotide sequence ID" value="NZ_RBAL01000012.1"/>
</dbReference>
<feature type="region of interest" description="Disordered" evidence="4">
    <location>
        <begin position="1"/>
        <end position="37"/>
    </location>
</feature>
<sequence>MTQHQHPTPAATPAPTTPSAPHAGAPSGAPSGTPAEAASRAAYPGLAGRVAVVTGAASGMGEATARLLAANGARVALLARRAGRLTALAERIAAEGGRALPVPVDVTEGAAVEAAAGRVRAELGRPDLVVNAAGVMLPNPLAEARIDEWTRMIDTNLTGVLRIVRAFTPDLLAAAGAGGAADLVTVSSIGAHVVFPTYAVYGATKAALTQLAAGLRAELGPRDVRVTNIEPGLTDTELGEHIDNAELSGALAGMFDELGGLTAGDVADLIGYAVSRPRRVNLRQIVALPTRQV</sequence>
<dbReference type="Gene3D" id="3.40.50.720">
    <property type="entry name" value="NAD(P)-binding Rossmann-like Domain"/>
    <property type="match status" value="1"/>
</dbReference>
<evidence type="ECO:0000256" key="3">
    <source>
        <dbReference type="RuleBase" id="RU000363"/>
    </source>
</evidence>
<dbReference type="GO" id="GO:0016020">
    <property type="term" value="C:membrane"/>
    <property type="evidence" value="ECO:0007669"/>
    <property type="project" value="TreeGrafter"/>
</dbReference>
<dbReference type="SUPFAM" id="SSF51735">
    <property type="entry name" value="NAD(P)-binding Rossmann-fold domains"/>
    <property type="match status" value="1"/>
</dbReference>
<dbReference type="PANTHER" id="PTHR44196:SF1">
    <property type="entry name" value="DEHYDROGENASE_REDUCTASE SDR FAMILY MEMBER 7B"/>
    <property type="match status" value="1"/>
</dbReference>
<dbReference type="InterPro" id="IPR020904">
    <property type="entry name" value="Sc_DH/Rdtase_CS"/>
</dbReference>
<gene>
    <name evidence="5" type="ORF">D7294_20150</name>
</gene>
<dbReference type="PRINTS" id="PR00081">
    <property type="entry name" value="GDHRDH"/>
</dbReference>
<feature type="compositionally biased region" description="Low complexity" evidence="4">
    <location>
        <begin position="19"/>
        <end position="37"/>
    </location>
</feature>
<dbReference type="OrthoDB" id="9775296at2"/>
<organism evidence="5 6">
    <name type="scientific">Streptomyces hoynatensis</name>
    <dbReference type="NCBI Taxonomy" id="1141874"/>
    <lineage>
        <taxon>Bacteria</taxon>
        <taxon>Bacillati</taxon>
        <taxon>Actinomycetota</taxon>
        <taxon>Actinomycetes</taxon>
        <taxon>Kitasatosporales</taxon>
        <taxon>Streptomycetaceae</taxon>
        <taxon>Streptomyces</taxon>
    </lineage>
</organism>
<dbReference type="InterPro" id="IPR036291">
    <property type="entry name" value="NAD(P)-bd_dom_sf"/>
</dbReference>
<dbReference type="FunFam" id="3.40.50.720:FF:000047">
    <property type="entry name" value="NADP-dependent L-serine/L-allo-threonine dehydrogenase"/>
    <property type="match status" value="1"/>
</dbReference>
<dbReference type="Pfam" id="PF00106">
    <property type="entry name" value="adh_short"/>
    <property type="match status" value="1"/>
</dbReference>
<evidence type="ECO:0000256" key="4">
    <source>
        <dbReference type="SAM" id="MobiDB-lite"/>
    </source>
</evidence>
<name>A0A3A9YUK5_9ACTN</name>
<evidence type="ECO:0000256" key="1">
    <source>
        <dbReference type="ARBA" id="ARBA00006484"/>
    </source>
</evidence>
<evidence type="ECO:0000313" key="6">
    <source>
        <dbReference type="Proteomes" id="UP000272474"/>
    </source>
</evidence>
<dbReference type="PANTHER" id="PTHR44196">
    <property type="entry name" value="DEHYDROGENASE/REDUCTASE SDR FAMILY MEMBER 7B"/>
    <property type="match status" value="1"/>
</dbReference>
<evidence type="ECO:0000313" key="5">
    <source>
        <dbReference type="EMBL" id="RKN39753.1"/>
    </source>
</evidence>
<evidence type="ECO:0000256" key="2">
    <source>
        <dbReference type="ARBA" id="ARBA00023002"/>
    </source>
</evidence>
<dbReference type="PRINTS" id="PR00080">
    <property type="entry name" value="SDRFAMILY"/>
</dbReference>
<comment type="similarity">
    <text evidence="1 3">Belongs to the short-chain dehydrogenases/reductases (SDR) family.</text>
</comment>
<dbReference type="PROSITE" id="PS00061">
    <property type="entry name" value="ADH_SHORT"/>
    <property type="match status" value="1"/>
</dbReference>
<keyword evidence="6" id="KW-1185">Reference proteome</keyword>
<dbReference type="EMBL" id="RBAL01000012">
    <property type="protein sequence ID" value="RKN39753.1"/>
    <property type="molecule type" value="Genomic_DNA"/>
</dbReference>
<comment type="caution">
    <text evidence="5">The sequence shown here is derived from an EMBL/GenBank/DDBJ whole genome shotgun (WGS) entry which is preliminary data.</text>
</comment>
<dbReference type="AlphaFoldDB" id="A0A3A9YUK5"/>
<keyword evidence="2" id="KW-0560">Oxidoreductase</keyword>